<feature type="compositionally biased region" description="Basic and acidic residues" evidence="2">
    <location>
        <begin position="240"/>
        <end position="249"/>
    </location>
</feature>
<name>A0A5J4UWL3_9EUKA</name>
<feature type="compositionally biased region" description="Polar residues" evidence="2">
    <location>
        <begin position="635"/>
        <end position="645"/>
    </location>
</feature>
<feature type="compositionally biased region" description="Basic and acidic residues" evidence="2">
    <location>
        <begin position="9"/>
        <end position="36"/>
    </location>
</feature>
<sequence length="722" mass="86087">MDMSFLQDNQKKKEKEDQKEKEKIKEKEKEENKTNETSKLGKIVTDPEKQQQMRLQTFVLLHQISKEDKRLRKGEIKEQKRQLKRKNKRAKRLGRSMLQQIQKIAYKESNKQNRVQQDEKDKEKEQKRSNRQKIVDELEKIIKKQAHLRIKKNTLLAQKKRRIQQLSILERVFKSKANSDIAQDSIYLKEQMNSLSNKIQGCQYSIDYIKNNMQKQQKRQFVLLDKINAFKKSKKHKNIKAKDGQKESDIEQQTDSQSRSRRESNSQSQINEQSSNVRVQMQQYRKGNKQNSDSNQIRANKLQQQLLLQASQHPQQSSSQSGSNNNPQNNSSTLTSQQSQQLSLINQQLRHDRDSSQEDEPRRRDRQLENDEGNEANENEINSYNSSVNTNSISEERERGSFIQDENIQFAQNIVQSKSQLKLLKQQLKLQQHLYESKTKPSFQILPNINQPKQKALKQQQQNRLQNIQLQNNQIQQEQNTIDMEENEYFKMSEKLLTKPPPEYQFNKQDEEELYFDEQTGTWIAGKSEMDKLKDGSQLEDPDKILNEGIEIERERQRKMRANQNRKWKQFYKQQEKKEQKKDEIAEDLIDYYNEIGLSDEGQKANEKADEDKQEIQKLKQLMLIQKQQQQSQKNNHNNGKISQAKTEEELRRENIIMRQKDDEKYTSFYESLHLFQSEQENEQQQADTVIKQQKNEQVKETPQFTQYKILASNFFSYYNYY</sequence>
<feature type="region of interest" description="Disordered" evidence="2">
    <location>
        <begin position="625"/>
        <end position="649"/>
    </location>
</feature>
<feature type="compositionally biased region" description="Basic and acidic residues" evidence="2">
    <location>
        <begin position="349"/>
        <end position="369"/>
    </location>
</feature>
<comment type="caution">
    <text evidence="3">The sequence shown here is derived from an EMBL/GenBank/DDBJ whole genome shotgun (WGS) entry which is preliminary data.</text>
</comment>
<evidence type="ECO:0000256" key="1">
    <source>
        <dbReference type="SAM" id="Coils"/>
    </source>
</evidence>
<dbReference type="EMBL" id="SNRW01011837">
    <property type="protein sequence ID" value="KAA6374624.1"/>
    <property type="molecule type" value="Genomic_DNA"/>
</dbReference>
<feature type="compositionally biased region" description="Low complexity" evidence="2">
    <location>
        <begin position="309"/>
        <end position="348"/>
    </location>
</feature>
<organism evidence="3 4">
    <name type="scientific">Streblomastix strix</name>
    <dbReference type="NCBI Taxonomy" id="222440"/>
    <lineage>
        <taxon>Eukaryota</taxon>
        <taxon>Metamonada</taxon>
        <taxon>Preaxostyla</taxon>
        <taxon>Oxymonadida</taxon>
        <taxon>Streblomastigidae</taxon>
        <taxon>Streblomastix</taxon>
    </lineage>
</organism>
<feature type="compositionally biased region" description="Low complexity" evidence="2">
    <location>
        <begin position="625"/>
        <end position="634"/>
    </location>
</feature>
<feature type="region of interest" description="Disordered" evidence="2">
    <location>
        <begin position="1"/>
        <end position="49"/>
    </location>
</feature>
<feature type="region of interest" description="Disordered" evidence="2">
    <location>
        <begin position="233"/>
        <end position="295"/>
    </location>
</feature>
<keyword evidence="1" id="KW-0175">Coiled coil</keyword>
<reference evidence="3 4" key="1">
    <citation type="submission" date="2019-03" db="EMBL/GenBank/DDBJ databases">
        <title>Single cell metagenomics reveals metabolic interactions within the superorganism composed of flagellate Streblomastix strix and complex community of Bacteroidetes bacteria on its surface.</title>
        <authorList>
            <person name="Treitli S.C."/>
            <person name="Kolisko M."/>
            <person name="Husnik F."/>
            <person name="Keeling P."/>
            <person name="Hampl V."/>
        </authorList>
    </citation>
    <scope>NUCLEOTIDE SEQUENCE [LARGE SCALE GENOMIC DNA]</scope>
    <source>
        <strain evidence="3">ST1C</strain>
    </source>
</reference>
<feature type="compositionally biased region" description="Low complexity" evidence="2">
    <location>
        <begin position="265"/>
        <end position="276"/>
    </location>
</feature>
<proteinExistence type="predicted"/>
<feature type="region of interest" description="Disordered" evidence="2">
    <location>
        <begin position="678"/>
        <end position="698"/>
    </location>
</feature>
<feature type="compositionally biased region" description="Polar residues" evidence="2">
    <location>
        <begin position="277"/>
        <end position="295"/>
    </location>
</feature>
<feature type="region of interest" description="Disordered" evidence="2">
    <location>
        <begin position="309"/>
        <end position="389"/>
    </location>
</feature>
<evidence type="ECO:0000313" key="4">
    <source>
        <dbReference type="Proteomes" id="UP000324800"/>
    </source>
</evidence>
<feature type="compositionally biased region" description="Basic and acidic residues" evidence="2">
    <location>
        <begin position="105"/>
        <end position="130"/>
    </location>
</feature>
<gene>
    <name evidence="3" type="ORF">EZS28_029850</name>
</gene>
<dbReference type="Proteomes" id="UP000324800">
    <property type="component" value="Unassembled WGS sequence"/>
</dbReference>
<dbReference type="AlphaFoldDB" id="A0A5J4UWL3"/>
<protein>
    <submittedName>
        <fullName evidence="3">Uncharacterized protein</fullName>
    </submittedName>
</protein>
<feature type="compositionally biased region" description="Polar residues" evidence="2">
    <location>
        <begin position="678"/>
        <end position="693"/>
    </location>
</feature>
<accession>A0A5J4UWL3</accession>
<feature type="coiled-coil region" evidence="1">
    <location>
        <begin position="458"/>
        <end position="495"/>
    </location>
</feature>
<evidence type="ECO:0000256" key="2">
    <source>
        <dbReference type="SAM" id="MobiDB-lite"/>
    </source>
</evidence>
<feature type="region of interest" description="Disordered" evidence="2">
    <location>
        <begin position="69"/>
        <end position="130"/>
    </location>
</feature>
<feature type="compositionally biased region" description="Basic residues" evidence="2">
    <location>
        <begin position="82"/>
        <end position="94"/>
    </location>
</feature>
<feature type="compositionally biased region" description="Basic and acidic residues" evidence="2">
    <location>
        <begin position="69"/>
        <end position="81"/>
    </location>
</feature>
<evidence type="ECO:0000313" key="3">
    <source>
        <dbReference type="EMBL" id="KAA6374624.1"/>
    </source>
</evidence>